<comment type="subcellular location">
    <subcellularLocation>
        <location evidence="1">Nucleus</location>
        <location evidence="1">Nucleolus</location>
    </subcellularLocation>
</comment>
<evidence type="ECO:0000313" key="6">
    <source>
        <dbReference type="EMBL" id="KAF9073465.1"/>
    </source>
</evidence>
<evidence type="ECO:0000259" key="5">
    <source>
        <dbReference type="PROSITE" id="PS51366"/>
    </source>
</evidence>
<dbReference type="SMART" id="SM00543">
    <property type="entry name" value="MIF4G"/>
    <property type="match status" value="1"/>
</dbReference>
<feature type="compositionally biased region" description="Basic and acidic residues" evidence="4">
    <location>
        <begin position="81"/>
        <end position="90"/>
    </location>
</feature>
<dbReference type="InterPro" id="IPR003891">
    <property type="entry name" value="Initiation_fac_eIF4g_MI"/>
</dbReference>
<dbReference type="PANTHER" id="PTHR18034:SF4">
    <property type="entry name" value="NUCLEOLAR MIF4G DOMAIN-CONTAINING PROTEIN 1"/>
    <property type="match status" value="1"/>
</dbReference>
<evidence type="ECO:0000313" key="7">
    <source>
        <dbReference type="Proteomes" id="UP000772434"/>
    </source>
</evidence>
<dbReference type="Gene3D" id="1.25.40.180">
    <property type="match status" value="1"/>
</dbReference>
<comment type="caution">
    <text evidence="6">The sequence shown here is derived from an EMBL/GenBank/DDBJ whole genome shotgun (WGS) entry which is preliminary data.</text>
</comment>
<dbReference type="InterPro" id="IPR003890">
    <property type="entry name" value="MIF4G-like_typ-3"/>
</dbReference>
<dbReference type="EMBL" id="JADNRY010000018">
    <property type="protein sequence ID" value="KAF9073465.1"/>
    <property type="molecule type" value="Genomic_DNA"/>
</dbReference>
<evidence type="ECO:0000256" key="3">
    <source>
        <dbReference type="ARBA" id="ARBA00023242"/>
    </source>
</evidence>
<dbReference type="PANTHER" id="PTHR18034">
    <property type="entry name" value="CELL CYCLE CONTROL PROTEIN CWF22-RELATED"/>
    <property type="match status" value="1"/>
</dbReference>
<evidence type="ECO:0000256" key="2">
    <source>
        <dbReference type="ARBA" id="ARBA00006856"/>
    </source>
</evidence>
<feature type="region of interest" description="Disordered" evidence="4">
    <location>
        <begin position="1"/>
        <end position="45"/>
    </location>
</feature>
<dbReference type="Pfam" id="PF02847">
    <property type="entry name" value="MA3"/>
    <property type="match status" value="1"/>
</dbReference>
<comment type="similarity">
    <text evidence="2">Belongs to the CWC22 family.</text>
</comment>
<proteinExistence type="inferred from homology"/>
<sequence>MSSKSTITSPKKKTALKTTALEKLSNNSKATTLKPPIARSQQERDEDAYIAHLEAKLGYSKDKKSKRFDDGLDDLFDFADSLERPFKYDENDAEEYNIEDEDDDDDDDEDDVLDQNDDEEPVDMGNEEEEVEDDDRMIEEEEWLGIEHSDEVSEQEGPASSTLHESTSSAPATRYVPPHLRAKFETQDSEEQTKLLKQLKGLLNRMSEQNIASMLESIEGIYRDHRRHDVTSTITNLIIDGISSHSSLLDSYVVLYAAFVSSLHKVVGIEFAAYFIQNVVSSYEKHLSTVLSTDTSITGTNEEKSEENGKEASNLIVLLSELYNFQVISSVLVFDIIRALLNQNIQEFQVELLLKIVRNSGQQLRTDDPLALKDIILIIQNKLDGQEAALSSRTRFMLETLNNLKNNKLKRLGTQNQGGEAVERMKKFLSGVGKKRHVLSHEPLRVTLDDLHSAETKGKWWLVGAAWSGDPLTDRQQDSTQTIAVTDAPQSGDPLAGSALLKLAKKHGMNTDIRRSIFVVLMSSDDYVDACERLSQLKLTEVQQREIVRVLLHCCGNEKAYNPYYTLVCQQLCSLSHSYKITLQYCMWDFLRDLGETNVGGAEVIKSLHDGGDFEIKSISSTRIKNLAKAYAWWIAKGSITLAVLKPIDFTLLKPQTRTFLQQLFIGLFLSSQSKSPLMGTDVLSSRNRASIEDIFVKASRLQTLSMGLIFFLSKGLVLDDVDIGIVKLVEWGKVIGKDALQSGLPAM</sequence>
<dbReference type="GO" id="GO:0005730">
    <property type="term" value="C:nucleolus"/>
    <property type="evidence" value="ECO:0007669"/>
    <property type="project" value="UniProtKB-SubCell"/>
</dbReference>
<keyword evidence="3" id="KW-0539">Nucleus</keyword>
<dbReference type="SUPFAM" id="SSF48371">
    <property type="entry name" value="ARM repeat"/>
    <property type="match status" value="1"/>
</dbReference>
<dbReference type="InterPro" id="IPR050781">
    <property type="entry name" value="CWC22_splicing_factor"/>
</dbReference>
<dbReference type="PROSITE" id="PS51366">
    <property type="entry name" value="MI"/>
    <property type="match status" value="1"/>
</dbReference>
<evidence type="ECO:0000256" key="1">
    <source>
        <dbReference type="ARBA" id="ARBA00004604"/>
    </source>
</evidence>
<feature type="region of interest" description="Disordered" evidence="4">
    <location>
        <begin position="80"/>
        <end position="176"/>
    </location>
</feature>
<organism evidence="6 7">
    <name type="scientific">Rhodocollybia butyracea</name>
    <dbReference type="NCBI Taxonomy" id="206335"/>
    <lineage>
        <taxon>Eukaryota</taxon>
        <taxon>Fungi</taxon>
        <taxon>Dikarya</taxon>
        <taxon>Basidiomycota</taxon>
        <taxon>Agaricomycotina</taxon>
        <taxon>Agaricomycetes</taxon>
        <taxon>Agaricomycetidae</taxon>
        <taxon>Agaricales</taxon>
        <taxon>Marasmiineae</taxon>
        <taxon>Omphalotaceae</taxon>
        <taxon>Rhodocollybia</taxon>
    </lineage>
</organism>
<dbReference type="GO" id="GO:0042274">
    <property type="term" value="P:ribosomal small subunit biogenesis"/>
    <property type="evidence" value="ECO:0007669"/>
    <property type="project" value="TreeGrafter"/>
</dbReference>
<dbReference type="Pfam" id="PF02854">
    <property type="entry name" value="MIF4G"/>
    <property type="match status" value="1"/>
</dbReference>
<dbReference type="OrthoDB" id="361797at2759"/>
<dbReference type="GO" id="GO:0003723">
    <property type="term" value="F:RNA binding"/>
    <property type="evidence" value="ECO:0007669"/>
    <property type="project" value="InterPro"/>
</dbReference>
<name>A0A9P5Q4K2_9AGAR</name>
<dbReference type="InterPro" id="IPR016024">
    <property type="entry name" value="ARM-type_fold"/>
</dbReference>
<feature type="compositionally biased region" description="Polar residues" evidence="4">
    <location>
        <begin position="158"/>
        <end position="171"/>
    </location>
</feature>
<evidence type="ECO:0000256" key="4">
    <source>
        <dbReference type="SAM" id="MobiDB-lite"/>
    </source>
</evidence>
<reference evidence="6" key="1">
    <citation type="submission" date="2020-11" db="EMBL/GenBank/DDBJ databases">
        <authorList>
            <consortium name="DOE Joint Genome Institute"/>
            <person name="Ahrendt S."/>
            <person name="Riley R."/>
            <person name="Andreopoulos W."/>
            <person name="Labutti K."/>
            <person name="Pangilinan J."/>
            <person name="Ruiz-Duenas F.J."/>
            <person name="Barrasa J.M."/>
            <person name="Sanchez-Garcia M."/>
            <person name="Camarero S."/>
            <person name="Miyauchi S."/>
            <person name="Serrano A."/>
            <person name="Linde D."/>
            <person name="Babiker R."/>
            <person name="Drula E."/>
            <person name="Ayuso-Fernandez I."/>
            <person name="Pacheco R."/>
            <person name="Padilla G."/>
            <person name="Ferreira P."/>
            <person name="Barriuso J."/>
            <person name="Kellner H."/>
            <person name="Castanera R."/>
            <person name="Alfaro M."/>
            <person name="Ramirez L."/>
            <person name="Pisabarro A.G."/>
            <person name="Kuo A."/>
            <person name="Tritt A."/>
            <person name="Lipzen A."/>
            <person name="He G."/>
            <person name="Yan M."/>
            <person name="Ng V."/>
            <person name="Cullen D."/>
            <person name="Martin F."/>
            <person name="Rosso M.-N."/>
            <person name="Henrissat B."/>
            <person name="Hibbett D."/>
            <person name="Martinez A.T."/>
            <person name="Grigoriev I.V."/>
        </authorList>
    </citation>
    <scope>NUCLEOTIDE SEQUENCE</scope>
    <source>
        <strain evidence="6">AH 40177</strain>
    </source>
</reference>
<keyword evidence="7" id="KW-1185">Reference proteome</keyword>
<dbReference type="Proteomes" id="UP000772434">
    <property type="component" value="Unassembled WGS sequence"/>
</dbReference>
<feature type="compositionally biased region" description="Acidic residues" evidence="4">
    <location>
        <begin position="91"/>
        <end position="144"/>
    </location>
</feature>
<protein>
    <recommendedName>
        <fullName evidence="5">MI domain-containing protein</fullName>
    </recommendedName>
</protein>
<dbReference type="AlphaFoldDB" id="A0A9P5Q4K2"/>
<gene>
    <name evidence="6" type="ORF">BDP27DRAFT_1318955</name>
</gene>
<dbReference type="SMART" id="SM00544">
    <property type="entry name" value="MA3"/>
    <property type="match status" value="1"/>
</dbReference>
<feature type="domain" description="MI" evidence="5">
    <location>
        <begin position="512"/>
        <end position="650"/>
    </location>
</feature>
<accession>A0A9P5Q4K2</accession>